<evidence type="ECO:0000313" key="1">
    <source>
        <dbReference type="EMBL" id="KAH3723592.1"/>
    </source>
</evidence>
<dbReference type="Proteomes" id="UP000828390">
    <property type="component" value="Unassembled WGS sequence"/>
</dbReference>
<name>A0A9D4CFL6_DREPO</name>
<dbReference type="AlphaFoldDB" id="A0A9D4CFL6"/>
<protein>
    <submittedName>
        <fullName evidence="1">Uncharacterized protein</fullName>
    </submittedName>
</protein>
<dbReference type="EMBL" id="JAIWYP010000012">
    <property type="protein sequence ID" value="KAH3723592.1"/>
    <property type="molecule type" value="Genomic_DNA"/>
</dbReference>
<gene>
    <name evidence="1" type="ORF">DPMN_049383</name>
</gene>
<reference evidence="1" key="1">
    <citation type="journal article" date="2019" name="bioRxiv">
        <title>The Genome of the Zebra Mussel, Dreissena polymorpha: A Resource for Invasive Species Research.</title>
        <authorList>
            <person name="McCartney M.A."/>
            <person name="Auch B."/>
            <person name="Kono T."/>
            <person name="Mallez S."/>
            <person name="Zhang Y."/>
            <person name="Obille A."/>
            <person name="Becker A."/>
            <person name="Abrahante J.E."/>
            <person name="Garbe J."/>
            <person name="Badalamenti J.P."/>
            <person name="Herman A."/>
            <person name="Mangelson H."/>
            <person name="Liachko I."/>
            <person name="Sullivan S."/>
            <person name="Sone E.D."/>
            <person name="Koren S."/>
            <person name="Silverstein K.A.T."/>
            <person name="Beckman K.B."/>
            <person name="Gohl D.M."/>
        </authorList>
    </citation>
    <scope>NUCLEOTIDE SEQUENCE</scope>
    <source>
        <strain evidence="1">Duluth1</strain>
        <tissue evidence="1">Whole animal</tissue>
    </source>
</reference>
<proteinExistence type="predicted"/>
<organism evidence="1 2">
    <name type="scientific">Dreissena polymorpha</name>
    <name type="common">Zebra mussel</name>
    <name type="synonym">Mytilus polymorpha</name>
    <dbReference type="NCBI Taxonomy" id="45954"/>
    <lineage>
        <taxon>Eukaryota</taxon>
        <taxon>Metazoa</taxon>
        <taxon>Spiralia</taxon>
        <taxon>Lophotrochozoa</taxon>
        <taxon>Mollusca</taxon>
        <taxon>Bivalvia</taxon>
        <taxon>Autobranchia</taxon>
        <taxon>Heteroconchia</taxon>
        <taxon>Euheterodonta</taxon>
        <taxon>Imparidentia</taxon>
        <taxon>Neoheterodontei</taxon>
        <taxon>Myida</taxon>
        <taxon>Dreissenoidea</taxon>
        <taxon>Dreissenidae</taxon>
        <taxon>Dreissena</taxon>
    </lineage>
</organism>
<reference evidence="1" key="2">
    <citation type="submission" date="2020-11" db="EMBL/GenBank/DDBJ databases">
        <authorList>
            <person name="McCartney M.A."/>
            <person name="Auch B."/>
            <person name="Kono T."/>
            <person name="Mallez S."/>
            <person name="Becker A."/>
            <person name="Gohl D.M."/>
            <person name="Silverstein K.A.T."/>
            <person name="Koren S."/>
            <person name="Bechman K.B."/>
            <person name="Herman A."/>
            <person name="Abrahante J.E."/>
            <person name="Garbe J."/>
        </authorList>
    </citation>
    <scope>NUCLEOTIDE SEQUENCE</scope>
    <source>
        <strain evidence="1">Duluth1</strain>
        <tissue evidence="1">Whole animal</tissue>
    </source>
</reference>
<comment type="caution">
    <text evidence="1">The sequence shown here is derived from an EMBL/GenBank/DDBJ whole genome shotgun (WGS) entry which is preliminary data.</text>
</comment>
<accession>A0A9D4CFL6</accession>
<sequence length="328" mass="37550">MVVIADACNKLRGTYLSICSSGFNPSSLSPITFRTIYQSVVVPKALYGGELWTVIGASDMLRLERSHRFCIKSMQQFHSLTNTDFALASINVNSIENIIDRKKLVFFGQLCRLPNQYIAKQVFINRLVRYLNNDKQTKGFVPEIYRLLYKYQLQSCLDGYLQSGLFPSKQAWKQMLQRSVSAPEHHRQLESIRDVCPTLNLDDVLHVDKPSSLWKISRISPKLSPLIATLMAQLGGFLSRSYPTVCSLCGIHTENKLLHSVCFCSRRELLRESLWDAVIYQKGFQCFIELIRKTPLEQIVTLFEMTLSTTDDNRLNNQLAILLLRLVC</sequence>
<evidence type="ECO:0000313" key="2">
    <source>
        <dbReference type="Proteomes" id="UP000828390"/>
    </source>
</evidence>
<keyword evidence="2" id="KW-1185">Reference proteome</keyword>